<accession>A0A9X2L8U6</accession>
<comment type="cofactor">
    <cofactor evidence="1">
        <name>Zn(2+)</name>
        <dbReference type="ChEBI" id="CHEBI:29105"/>
    </cofactor>
</comment>
<dbReference type="GO" id="GO:0006508">
    <property type="term" value="P:proteolysis"/>
    <property type="evidence" value="ECO:0007669"/>
    <property type="project" value="UniProtKB-KW"/>
</dbReference>
<evidence type="ECO:0000313" key="9">
    <source>
        <dbReference type="EMBL" id="MCQ8184327.1"/>
    </source>
</evidence>
<keyword evidence="4" id="KW-0378">Hydrolase</keyword>
<comment type="caution">
    <text evidence="9">The sequence shown here is derived from an EMBL/GenBank/DDBJ whole genome shotgun (WGS) entry which is preliminary data.</text>
</comment>
<reference evidence="9" key="1">
    <citation type="submission" date="2022-07" db="EMBL/GenBank/DDBJ databases">
        <title>Parvularcula maris sp. nov., an algicidal bacterium isolated from seawater.</title>
        <authorList>
            <person name="Li F."/>
        </authorList>
    </citation>
    <scope>NUCLEOTIDE SEQUENCE</scope>
    <source>
        <strain evidence="9">BGMRC 0090</strain>
    </source>
</reference>
<evidence type="ECO:0000256" key="2">
    <source>
        <dbReference type="ARBA" id="ARBA00022670"/>
    </source>
</evidence>
<dbReference type="GO" id="GO:0004222">
    <property type="term" value="F:metalloendopeptidase activity"/>
    <property type="evidence" value="ECO:0007669"/>
    <property type="project" value="TreeGrafter"/>
</dbReference>
<dbReference type="Pfam" id="PF01551">
    <property type="entry name" value="Peptidase_M23"/>
    <property type="match status" value="1"/>
</dbReference>
<dbReference type="Gene3D" id="2.70.70.10">
    <property type="entry name" value="Glucose Permease (Domain IIA)"/>
    <property type="match status" value="1"/>
</dbReference>
<evidence type="ECO:0000256" key="6">
    <source>
        <dbReference type="ARBA" id="ARBA00023049"/>
    </source>
</evidence>
<sequence>MGQRQGLFRLLLIAAALGFGPAAAQNGVDTLRWSGGKTLSEDSRFSEVRAFRERGRYVSEPVIEGEALPELLVRLGLPASEAEAASAAFFAEAGIEALPEGSSVRLRFLESQATLFQRASGRYPRALKAMEVLVGDDRLVQVVRSAEGFETRTDPVELETRFVAAAGEIDRSLFSASAAAGVPRDVMIRFADVFAFDVDFAREIFRGDRFEIVYEVQMNAAGEEVGIGEIVFAGLTWKGGARTKGYYRHLAEGADEASYYDAAGRDPRTLLMKTPINGARVTSRFGRRRHPVLGYDKGHKGVDFGAPRGTPILAAGDGTVKLAGPRGTFGNYIRLEHAGGYETAYAHLQGFAKGIVSGKRVRQGEVIGYVGTTGRSTGPHLHYEVLAGGVHQNPETIKVAVGETLTAEALELFAARKSELNSLRTTPFAIVEATLP</sequence>
<dbReference type="PANTHER" id="PTHR21666">
    <property type="entry name" value="PEPTIDASE-RELATED"/>
    <property type="match status" value="1"/>
</dbReference>
<dbReference type="SUPFAM" id="SSF51261">
    <property type="entry name" value="Duplicated hybrid motif"/>
    <property type="match status" value="1"/>
</dbReference>
<feature type="chain" id="PRO_5040859609" evidence="7">
    <location>
        <begin position="25"/>
        <end position="436"/>
    </location>
</feature>
<keyword evidence="3" id="KW-0479">Metal-binding</keyword>
<feature type="domain" description="M23ase beta-sheet core" evidence="8">
    <location>
        <begin position="298"/>
        <end position="394"/>
    </location>
</feature>
<dbReference type="GO" id="GO:0046872">
    <property type="term" value="F:metal ion binding"/>
    <property type="evidence" value="ECO:0007669"/>
    <property type="project" value="UniProtKB-KW"/>
</dbReference>
<keyword evidence="6" id="KW-0482">Metalloprotease</keyword>
<protein>
    <submittedName>
        <fullName evidence="9">M23 family metallopeptidase</fullName>
    </submittedName>
</protein>
<keyword evidence="10" id="KW-1185">Reference proteome</keyword>
<evidence type="ECO:0000256" key="5">
    <source>
        <dbReference type="ARBA" id="ARBA00022833"/>
    </source>
</evidence>
<evidence type="ECO:0000256" key="3">
    <source>
        <dbReference type="ARBA" id="ARBA00022723"/>
    </source>
</evidence>
<keyword evidence="7" id="KW-0732">Signal</keyword>
<dbReference type="EMBL" id="JANIBC010000001">
    <property type="protein sequence ID" value="MCQ8184327.1"/>
    <property type="molecule type" value="Genomic_DNA"/>
</dbReference>
<dbReference type="InterPro" id="IPR050570">
    <property type="entry name" value="Cell_wall_metabolism_enzyme"/>
</dbReference>
<keyword evidence="5" id="KW-0862">Zinc</keyword>
<dbReference type="Gene3D" id="3.10.450.350">
    <property type="match status" value="1"/>
</dbReference>
<feature type="signal peptide" evidence="7">
    <location>
        <begin position="1"/>
        <end position="24"/>
    </location>
</feature>
<evidence type="ECO:0000256" key="1">
    <source>
        <dbReference type="ARBA" id="ARBA00001947"/>
    </source>
</evidence>
<dbReference type="AlphaFoldDB" id="A0A9X2L8U6"/>
<evidence type="ECO:0000313" key="10">
    <source>
        <dbReference type="Proteomes" id="UP001142610"/>
    </source>
</evidence>
<dbReference type="InterPro" id="IPR016047">
    <property type="entry name" value="M23ase_b-sheet_dom"/>
</dbReference>
<keyword evidence="2" id="KW-0645">Protease</keyword>
<evidence type="ECO:0000256" key="7">
    <source>
        <dbReference type="SAM" id="SignalP"/>
    </source>
</evidence>
<gene>
    <name evidence="9" type="ORF">NOG11_02910</name>
</gene>
<dbReference type="CDD" id="cd12797">
    <property type="entry name" value="M23_peptidase"/>
    <property type="match status" value="1"/>
</dbReference>
<name>A0A9X2L8U6_9PROT</name>
<dbReference type="InterPro" id="IPR011055">
    <property type="entry name" value="Dup_hybrid_motif"/>
</dbReference>
<proteinExistence type="predicted"/>
<dbReference type="RefSeq" id="WP_256618132.1">
    <property type="nucleotide sequence ID" value="NZ_JANIBC010000001.1"/>
</dbReference>
<dbReference type="Proteomes" id="UP001142610">
    <property type="component" value="Unassembled WGS sequence"/>
</dbReference>
<organism evidence="9 10">
    <name type="scientific">Parvularcula maris</name>
    <dbReference type="NCBI Taxonomy" id="2965077"/>
    <lineage>
        <taxon>Bacteria</taxon>
        <taxon>Pseudomonadati</taxon>
        <taxon>Pseudomonadota</taxon>
        <taxon>Alphaproteobacteria</taxon>
        <taxon>Parvularculales</taxon>
        <taxon>Parvularculaceae</taxon>
        <taxon>Parvularcula</taxon>
    </lineage>
</organism>
<evidence type="ECO:0000259" key="8">
    <source>
        <dbReference type="Pfam" id="PF01551"/>
    </source>
</evidence>
<dbReference type="PANTHER" id="PTHR21666:SF288">
    <property type="entry name" value="CELL DIVISION PROTEIN YTFB"/>
    <property type="match status" value="1"/>
</dbReference>
<evidence type="ECO:0000256" key="4">
    <source>
        <dbReference type="ARBA" id="ARBA00022801"/>
    </source>
</evidence>